<reference evidence="1 2" key="1">
    <citation type="submission" date="2019-07" db="EMBL/GenBank/DDBJ databases">
        <title>Diversity of Bacteria from Kongsfjorden, Arctic.</title>
        <authorList>
            <person name="Yu Y."/>
        </authorList>
    </citation>
    <scope>NUCLEOTIDE SEQUENCE [LARGE SCALE GENOMIC DNA]</scope>
    <source>
        <strain evidence="1 2">SM1927</strain>
    </source>
</reference>
<protein>
    <recommendedName>
        <fullName evidence="3">Fis family transcriptional regulator</fullName>
    </recommendedName>
</protein>
<comment type="caution">
    <text evidence="1">The sequence shown here is derived from an EMBL/GenBank/DDBJ whole genome shotgun (WGS) entry which is preliminary data.</text>
</comment>
<dbReference type="RefSeq" id="WP_145239153.1">
    <property type="nucleotide sequence ID" value="NZ_VNFF01000011.1"/>
</dbReference>
<evidence type="ECO:0000313" key="1">
    <source>
        <dbReference type="EMBL" id="TVU82688.1"/>
    </source>
</evidence>
<dbReference type="Proteomes" id="UP000317938">
    <property type="component" value="Unassembled WGS sequence"/>
</dbReference>
<proteinExistence type="predicted"/>
<evidence type="ECO:0000313" key="2">
    <source>
        <dbReference type="Proteomes" id="UP000317938"/>
    </source>
</evidence>
<accession>A0ABY3FCG4</accession>
<sequence>MTKTQKQLDKLLRATLTGACEQIKDHLTDFSWLTHHIDLKKPATSLKVRCYFIDALALEQAKQKQQLALVESIIVTELAVINLTPQEVLFLAD</sequence>
<name>A0ABY3FCG4_9GAMM</name>
<gene>
    <name evidence="1" type="ORF">FQP85_13020</name>
</gene>
<keyword evidence="2" id="KW-1185">Reference proteome</keyword>
<organism evidence="1 2">
    <name type="scientific">Pseudoalteromonas neustonica</name>
    <dbReference type="NCBI Taxonomy" id="1840331"/>
    <lineage>
        <taxon>Bacteria</taxon>
        <taxon>Pseudomonadati</taxon>
        <taxon>Pseudomonadota</taxon>
        <taxon>Gammaproteobacteria</taxon>
        <taxon>Alteromonadales</taxon>
        <taxon>Pseudoalteromonadaceae</taxon>
        <taxon>Pseudoalteromonas</taxon>
    </lineage>
</organism>
<dbReference type="EMBL" id="VNFF01000011">
    <property type="protein sequence ID" value="TVU82688.1"/>
    <property type="molecule type" value="Genomic_DNA"/>
</dbReference>
<evidence type="ECO:0008006" key="3">
    <source>
        <dbReference type="Google" id="ProtNLM"/>
    </source>
</evidence>